<protein>
    <submittedName>
        <fullName evidence="2">Uncharacterized protein</fullName>
    </submittedName>
</protein>
<name>V2W4L7_MONRO</name>
<feature type="compositionally biased region" description="Basic and acidic residues" evidence="1">
    <location>
        <begin position="190"/>
        <end position="203"/>
    </location>
</feature>
<evidence type="ECO:0000313" key="3">
    <source>
        <dbReference type="Proteomes" id="UP000017559"/>
    </source>
</evidence>
<comment type="caution">
    <text evidence="2">The sequence shown here is derived from an EMBL/GenBank/DDBJ whole genome shotgun (WGS) entry which is preliminary data.</text>
</comment>
<evidence type="ECO:0000256" key="1">
    <source>
        <dbReference type="SAM" id="MobiDB-lite"/>
    </source>
</evidence>
<feature type="compositionally biased region" description="Basic and acidic residues" evidence="1">
    <location>
        <begin position="220"/>
        <end position="239"/>
    </location>
</feature>
<feature type="region of interest" description="Disordered" evidence="1">
    <location>
        <begin position="190"/>
        <end position="249"/>
    </location>
</feature>
<dbReference type="EMBL" id="AWSO01002274">
    <property type="protein sequence ID" value="ESK81738.1"/>
    <property type="molecule type" value="Genomic_DNA"/>
</dbReference>
<reference evidence="2 3" key="1">
    <citation type="journal article" date="2014" name="BMC Genomics">
        <title>Genome and secretome analysis of the hemibiotrophic fungal pathogen, Moniliophthora roreri, which causes frosty pod rot disease of cacao: mechanisms of the biotrophic and necrotrophic phases.</title>
        <authorList>
            <person name="Meinhardt L.W."/>
            <person name="Costa G.G.L."/>
            <person name="Thomazella D.P.T."/>
            <person name="Teixeira P.J.P.L."/>
            <person name="Carazzolle M.F."/>
            <person name="Schuster S.C."/>
            <person name="Carlson J.E."/>
            <person name="Guiltinan M.J."/>
            <person name="Mieczkowski P."/>
            <person name="Farmer A."/>
            <person name="Ramaraj T."/>
            <person name="Crozier J."/>
            <person name="Davis R.E."/>
            <person name="Shao J."/>
            <person name="Melnick R.L."/>
            <person name="Pereira G.A.G."/>
            <person name="Bailey B.A."/>
        </authorList>
    </citation>
    <scope>NUCLEOTIDE SEQUENCE [LARGE SCALE GENOMIC DNA]</scope>
    <source>
        <strain evidence="2 3">MCA 2997</strain>
    </source>
</reference>
<accession>V2W4L7</accession>
<feature type="compositionally biased region" description="Basic and acidic residues" evidence="1">
    <location>
        <begin position="114"/>
        <end position="125"/>
    </location>
</feature>
<feature type="region of interest" description="Disordered" evidence="1">
    <location>
        <begin position="1"/>
        <end position="125"/>
    </location>
</feature>
<organism evidence="2 3">
    <name type="scientific">Moniliophthora roreri (strain MCA 2997)</name>
    <name type="common">Cocoa frosty pod rot fungus</name>
    <name type="synonym">Crinipellis roreri</name>
    <dbReference type="NCBI Taxonomy" id="1381753"/>
    <lineage>
        <taxon>Eukaryota</taxon>
        <taxon>Fungi</taxon>
        <taxon>Dikarya</taxon>
        <taxon>Basidiomycota</taxon>
        <taxon>Agaricomycotina</taxon>
        <taxon>Agaricomycetes</taxon>
        <taxon>Agaricomycetidae</taxon>
        <taxon>Agaricales</taxon>
        <taxon>Marasmiineae</taxon>
        <taxon>Marasmiaceae</taxon>
        <taxon>Moniliophthora</taxon>
    </lineage>
</organism>
<dbReference type="KEGG" id="mrr:Moror_11555"/>
<dbReference type="AlphaFoldDB" id="V2W4L7"/>
<keyword evidence="3" id="KW-1185">Reference proteome</keyword>
<dbReference type="HOGENOM" id="CLU_487521_0_0_1"/>
<dbReference type="OrthoDB" id="3070163at2759"/>
<dbReference type="Proteomes" id="UP000017559">
    <property type="component" value="Unassembled WGS sequence"/>
</dbReference>
<proteinExistence type="predicted"/>
<evidence type="ECO:0000313" key="2">
    <source>
        <dbReference type="EMBL" id="ESK81738.1"/>
    </source>
</evidence>
<gene>
    <name evidence="2" type="ORF">Moror_11555</name>
</gene>
<sequence>MPISKRKNKGTLPIAPNLNVPPGSQNAVQEETSDRQTNQRGKNTQQGIDNVAPSTSPHTAEETSILFVNPPATQEPSDMAESEDAKCHSSQSTHNRDPAAPARPKPQRTPQQVQREKKAADEAKALAKQEQQWRLVVFNSMETELQAQINLKRKKVKIGGYNLPVAQEKRDEESEMVEFVKVGVAPNGKNDNREFFDFSGVDKDSDDSSEEMSQLATRGRKGERGGGRGQERGCGRGHEGVASGGKRKQSIGDAVWANKQSKPFPVGLKTTYMSSSKTHGCEQPTTQTQDNLRGLQNSNIEDPVAIPQDFGNNIVQVVSTSNILLPNCGSKSSEDHLNLSTIALTPAANILPMRTEAKVQTDPLNMQQDGCLLATVQDLLQCLFPGISYQTSLSNDAIFEIAYRWTGDCRMIVVSTLIKTIQLFFKNHNEYADKPELIKKYCTWVLRDDGPAIYSQPTPSSCTVRQGKPGYQFPDGIFESYFIIEVMKKVSTLVKSSRIDFGDPVGALAMVATVVERAFKHFKANNIDCVKPEDQFTSEKYSAAVGEYVEVLQMISKNQ</sequence>
<feature type="compositionally biased region" description="Polar residues" evidence="1">
    <location>
        <begin position="22"/>
        <end position="58"/>
    </location>
</feature>